<dbReference type="Proteomes" id="UP000752814">
    <property type="component" value="Unassembled WGS sequence"/>
</dbReference>
<dbReference type="Pfam" id="PF00534">
    <property type="entry name" value="Glycos_transf_1"/>
    <property type="match status" value="1"/>
</dbReference>
<dbReference type="InterPro" id="IPR028098">
    <property type="entry name" value="Glyco_trans_4-like_N"/>
</dbReference>
<dbReference type="AlphaFoldDB" id="A0A8J8PD76"/>
<evidence type="ECO:0000259" key="1">
    <source>
        <dbReference type="Pfam" id="PF00534"/>
    </source>
</evidence>
<evidence type="ECO:0000313" key="3">
    <source>
        <dbReference type="EMBL" id="TQS82820.1"/>
    </source>
</evidence>
<dbReference type="Gene3D" id="3.40.50.2000">
    <property type="entry name" value="Glycogen Phosphorylase B"/>
    <property type="match status" value="2"/>
</dbReference>
<reference evidence="3" key="1">
    <citation type="submission" date="2016-03" db="EMBL/GenBank/DDBJ databases">
        <authorList>
            <person name="Borrel G."/>
            <person name="Mccann A."/>
            <person name="O'Toole P.W."/>
        </authorList>
    </citation>
    <scope>NUCLEOTIDE SEQUENCE</scope>
    <source>
        <strain evidence="3">183</strain>
    </source>
</reference>
<feature type="domain" description="Glycosyl transferase family 1" evidence="1">
    <location>
        <begin position="198"/>
        <end position="351"/>
    </location>
</feature>
<evidence type="ECO:0000259" key="2">
    <source>
        <dbReference type="Pfam" id="PF13439"/>
    </source>
</evidence>
<sequence length="392" mass="44292">MGRLLKIAMFTDTYLPTKDGVVTSILTSKEQLEKKGHEVIIFAPESPTGEKEEGVQYYRSKEFKKYPGYNLPIYIEKKIDILKELDVDVIHCHALAVMALRSMLDARETGKPIVVTFHTMVTDAAQYYNPFPFPTWMTQRLSWIYLRKLLEHADNVIAPTDAIKKELCSQAPGMRHIDVVPTGIDCERFSTNVNGSRIREKYGLQNKKVLLQLGRVAKEKNIELVMDSFADCVKKDEDIMLLIAGTGPAKEYYMKYAENAGISDKTVFAGFVPDEDLPEYYAACDAFITASKFETQGLTTLEAMACGKPVAGINYRATAELIHDEENGFLFEDDIKSCSDAIFDALNAPQIIKDHARETGEKFSSERCASMLLQTYEYAIEAKKKRHQTGRR</sequence>
<dbReference type="RefSeq" id="WP_400256285.1">
    <property type="nucleotide sequence ID" value="NZ_CAYBCB010000009.1"/>
</dbReference>
<protein>
    <recommendedName>
        <fullName evidence="5">Glycosyltransferase family 4 protein</fullName>
    </recommendedName>
</protein>
<dbReference type="PANTHER" id="PTHR45947:SF3">
    <property type="entry name" value="SULFOQUINOVOSYL TRANSFERASE SQD2"/>
    <property type="match status" value="1"/>
</dbReference>
<evidence type="ECO:0000313" key="4">
    <source>
        <dbReference type="Proteomes" id="UP000752814"/>
    </source>
</evidence>
<feature type="domain" description="Glycosyltransferase subfamily 4-like N-terminal" evidence="2">
    <location>
        <begin position="19"/>
        <end position="188"/>
    </location>
</feature>
<dbReference type="EMBL" id="LVVT01000014">
    <property type="protein sequence ID" value="TQS82820.1"/>
    <property type="molecule type" value="Genomic_DNA"/>
</dbReference>
<organism evidence="3 4">
    <name type="scientific">Candidatus Methanomassiliicoccus intestinalis</name>
    <dbReference type="NCBI Taxonomy" id="1406512"/>
    <lineage>
        <taxon>Archaea</taxon>
        <taxon>Methanobacteriati</taxon>
        <taxon>Thermoplasmatota</taxon>
        <taxon>Thermoplasmata</taxon>
        <taxon>Methanomassiliicoccales</taxon>
        <taxon>Methanomassiliicoccaceae</taxon>
        <taxon>Methanomassiliicoccus</taxon>
    </lineage>
</organism>
<dbReference type="PANTHER" id="PTHR45947">
    <property type="entry name" value="SULFOQUINOVOSYL TRANSFERASE SQD2"/>
    <property type="match status" value="1"/>
</dbReference>
<dbReference type="GO" id="GO:0016757">
    <property type="term" value="F:glycosyltransferase activity"/>
    <property type="evidence" value="ECO:0007669"/>
    <property type="project" value="InterPro"/>
</dbReference>
<gene>
    <name evidence="3" type="ORF">A3207_02405</name>
</gene>
<dbReference type="InterPro" id="IPR001296">
    <property type="entry name" value="Glyco_trans_1"/>
</dbReference>
<evidence type="ECO:0008006" key="5">
    <source>
        <dbReference type="Google" id="ProtNLM"/>
    </source>
</evidence>
<comment type="caution">
    <text evidence="3">The sequence shown here is derived from an EMBL/GenBank/DDBJ whole genome shotgun (WGS) entry which is preliminary data.</text>
</comment>
<accession>A0A8J8PD76</accession>
<proteinExistence type="predicted"/>
<dbReference type="Pfam" id="PF13439">
    <property type="entry name" value="Glyco_transf_4"/>
    <property type="match status" value="1"/>
</dbReference>
<dbReference type="InterPro" id="IPR050194">
    <property type="entry name" value="Glycosyltransferase_grp1"/>
</dbReference>
<dbReference type="SUPFAM" id="SSF53756">
    <property type="entry name" value="UDP-Glycosyltransferase/glycogen phosphorylase"/>
    <property type="match status" value="1"/>
</dbReference>
<name>A0A8J8PD76_9ARCH</name>